<evidence type="ECO:0008006" key="4">
    <source>
        <dbReference type="Google" id="ProtNLM"/>
    </source>
</evidence>
<keyword evidence="1" id="KW-0812">Transmembrane</keyword>
<evidence type="ECO:0000256" key="1">
    <source>
        <dbReference type="SAM" id="Phobius"/>
    </source>
</evidence>
<accession>A0A0S8GIA8</accession>
<evidence type="ECO:0000313" key="3">
    <source>
        <dbReference type="Proteomes" id="UP000051096"/>
    </source>
</evidence>
<keyword evidence="1" id="KW-1133">Transmembrane helix</keyword>
<proteinExistence type="predicted"/>
<evidence type="ECO:0000313" key="2">
    <source>
        <dbReference type="EMBL" id="KPK71549.1"/>
    </source>
</evidence>
<gene>
    <name evidence="2" type="ORF">AMJ87_07065</name>
</gene>
<dbReference type="AlphaFoldDB" id="A0A0S8GIA8"/>
<reference evidence="2 3" key="1">
    <citation type="journal article" date="2015" name="Microbiome">
        <title>Genomic resolution of linkages in carbon, nitrogen, and sulfur cycling among widespread estuary sediment bacteria.</title>
        <authorList>
            <person name="Baker B.J."/>
            <person name="Lazar C.S."/>
            <person name="Teske A.P."/>
            <person name="Dick G.J."/>
        </authorList>
    </citation>
    <scope>NUCLEOTIDE SEQUENCE [LARGE SCALE GENOMIC DNA]</scope>
    <source>
        <strain evidence="2">SM23_60</strain>
    </source>
</reference>
<keyword evidence="1" id="KW-0472">Membrane</keyword>
<dbReference type="EMBL" id="LJUO01000060">
    <property type="protein sequence ID" value="KPK71549.1"/>
    <property type="molecule type" value="Genomic_DNA"/>
</dbReference>
<organism evidence="2 3">
    <name type="scientific">candidate division WOR_3 bacterium SM23_60</name>
    <dbReference type="NCBI Taxonomy" id="1703780"/>
    <lineage>
        <taxon>Bacteria</taxon>
        <taxon>Bacteria division WOR-3</taxon>
    </lineage>
</organism>
<name>A0A0S8GIA8_UNCW3</name>
<dbReference type="Proteomes" id="UP000051096">
    <property type="component" value="Unassembled WGS sequence"/>
</dbReference>
<protein>
    <recommendedName>
        <fullName evidence="4">DUF4845 domain-containing protein</fullName>
    </recommendedName>
</protein>
<feature type="transmembrane region" description="Helical" evidence="1">
    <location>
        <begin position="6"/>
        <end position="25"/>
    </location>
</feature>
<sequence length="120" mass="13716">MKRGISGFGVIVLIIILLIIGYVAYQIGRVHFTYRTISEHVETALRTGATVNDYEIVDLLVRAAEEAKIELDPDSIFIDHGIPDSFRIYVAYDDSSDIFGFFYYKRHLIIDKIESLKVLD</sequence>
<comment type="caution">
    <text evidence="2">The sequence shown here is derived from an EMBL/GenBank/DDBJ whole genome shotgun (WGS) entry which is preliminary data.</text>
</comment>